<dbReference type="Gene3D" id="3.40.50.1820">
    <property type="entry name" value="alpha/beta hydrolase"/>
    <property type="match status" value="1"/>
</dbReference>
<proteinExistence type="predicted"/>
<evidence type="ECO:0000256" key="1">
    <source>
        <dbReference type="SAM" id="MobiDB-lite"/>
    </source>
</evidence>
<dbReference type="SUPFAM" id="SSF53474">
    <property type="entry name" value="alpha/beta-Hydrolases"/>
    <property type="match status" value="1"/>
</dbReference>
<name>A0A5B0ED07_9MICC</name>
<organism evidence="2 3">
    <name type="scientific">Paeniglutamicibacter gangotriensis</name>
    <dbReference type="NCBI Taxonomy" id="254787"/>
    <lineage>
        <taxon>Bacteria</taxon>
        <taxon>Bacillati</taxon>
        <taxon>Actinomycetota</taxon>
        <taxon>Actinomycetes</taxon>
        <taxon>Micrococcales</taxon>
        <taxon>Micrococcaceae</taxon>
        <taxon>Paeniglutamicibacter</taxon>
    </lineage>
</organism>
<feature type="region of interest" description="Disordered" evidence="1">
    <location>
        <begin position="357"/>
        <end position="401"/>
    </location>
</feature>
<dbReference type="EMBL" id="VOBL01000012">
    <property type="protein sequence ID" value="KAA0976105.1"/>
    <property type="molecule type" value="Genomic_DNA"/>
</dbReference>
<gene>
    <name evidence="2" type="ORF">FQ154_12430</name>
</gene>
<comment type="caution">
    <text evidence="2">The sequence shown here is derived from an EMBL/GenBank/DDBJ whole genome shotgun (WGS) entry which is preliminary data.</text>
</comment>
<dbReference type="Proteomes" id="UP000323856">
    <property type="component" value="Unassembled WGS sequence"/>
</dbReference>
<evidence type="ECO:0008006" key="4">
    <source>
        <dbReference type="Google" id="ProtNLM"/>
    </source>
</evidence>
<reference evidence="2 3" key="1">
    <citation type="submission" date="2019-07" db="EMBL/GenBank/DDBJ databases">
        <title>Analysis of the biochemical properties, biological activity and biotechnological potential of siderophores and biosurfactants produced by Antarctic psychrotolerant bacteria.</title>
        <authorList>
            <person name="Styczynski M."/>
            <person name="Krucon T."/>
            <person name="Decewicz P."/>
            <person name="Dziewit L."/>
        </authorList>
    </citation>
    <scope>NUCLEOTIDE SEQUENCE [LARGE SCALE GENOMIC DNA]</scope>
    <source>
        <strain evidence="2 3">ANT_H27</strain>
    </source>
</reference>
<dbReference type="RefSeq" id="WP_149619952.1">
    <property type="nucleotide sequence ID" value="NZ_VOBL01000012.1"/>
</dbReference>
<dbReference type="InterPro" id="IPR029058">
    <property type="entry name" value="AB_hydrolase_fold"/>
</dbReference>
<evidence type="ECO:0000313" key="3">
    <source>
        <dbReference type="Proteomes" id="UP000323856"/>
    </source>
</evidence>
<dbReference type="OrthoDB" id="5095936at2"/>
<accession>A0A5B0ED07</accession>
<protein>
    <recommendedName>
        <fullName evidence="4">PE-PPE domain-containing protein</fullName>
    </recommendedName>
</protein>
<feature type="region of interest" description="Disordered" evidence="1">
    <location>
        <begin position="443"/>
        <end position="474"/>
    </location>
</feature>
<sequence length="474" mass="51340">MGYEVRGGPGSIKFSVTELERTTTMLGTAASELMEGTSMLSRMPVFPAAMLALGPLTMRGQVLAAVRGVAEAAGMCTARAAETTALAVKVSTARFRYEQTEALVGYGINAVRGTLLPLAVMRDLAKNKGRPRTETTEDMINQLPEFLGLPFSLLRDLEHGGVFEAPLADRLYPQLTDLLTGQNLLHLGPIEIRGRAPERVIEFDGTVESLMELQQLAEREPPGSLLVTRIDAPEGPVYIVTIPGTQSDPLRQMNKDVKKLGGAGPQDGMENPWDGIGIVEGMGNDSKNLRAPVEDALRDSGANDGDLVLVTGYSQGGIHAVNIVNDERLNKLFRFKYLTTFGSPTGRVPVPRDTHALHLEDKNDPVPGTDGSRNPDDRNRLTVRFDGPDGSRELGNDGFGEAHKLDNYESHTKELRGSPDPGVAESLGLLGLILGGRRQGKIRSYQLGRRPKPKMVLPKTEKKHEGFSKSTPGH</sequence>
<feature type="compositionally biased region" description="Basic and acidic residues" evidence="1">
    <location>
        <begin position="386"/>
        <end position="401"/>
    </location>
</feature>
<dbReference type="AlphaFoldDB" id="A0A5B0ED07"/>
<evidence type="ECO:0000313" key="2">
    <source>
        <dbReference type="EMBL" id="KAA0976105.1"/>
    </source>
</evidence>